<accession>A0ABU3CLT7</accession>
<gene>
    <name evidence="2" type="ORF">RM545_11500</name>
</gene>
<evidence type="ECO:0000313" key="2">
    <source>
        <dbReference type="EMBL" id="MDT0647315.1"/>
    </source>
</evidence>
<evidence type="ECO:0000313" key="3">
    <source>
        <dbReference type="Proteomes" id="UP001245285"/>
    </source>
</evidence>
<dbReference type="PANTHER" id="PTHR12110">
    <property type="entry name" value="HYDROXYPYRUVATE ISOMERASE"/>
    <property type="match status" value="1"/>
</dbReference>
<proteinExistence type="predicted"/>
<reference evidence="2 3" key="1">
    <citation type="submission" date="2023-09" db="EMBL/GenBank/DDBJ databases">
        <authorList>
            <person name="Rey-Velasco X."/>
        </authorList>
    </citation>
    <scope>NUCLEOTIDE SEQUENCE [LARGE SCALE GENOMIC DNA]</scope>
    <source>
        <strain evidence="2 3">F260</strain>
    </source>
</reference>
<name>A0ABU3CLT7_9FLAO</name>
<dbReference type="Pfam" id="PF01261">
    <property type="entry name" value="AP_endonuc_2"/>
    <property type="match status" value="1"/>
</dbReference>
<sequence length="339" mass="37870">MKISNFKFSGIAVFIMLFSLNFISCKDFNQQDSDQETVKKNDTLDTKDPFFKISLAQWSLSGPMRDGSMDPVDFAQKASEMGFEGIEYVSQLYTSRYADAENPEAALQSLLDTLKAKSEEYNVENVLIMVDHEGELAAADEAERNEAVEKHKKWVDAAEFLGAHAIRVNLFGSEDEQEWKTAATDGLKKLSEYAAGKNIDVLVENHGYYSSNAALLAEVMEDVNMENAGTLPDFGNFCLKREGGERYEAKCVEEYPKYQGVEEMMPYAKAVSAKAYEFSEQGEETTIDFERMLQIVKDAGYSGYIGIEYEGSGLSPEEGILATKELLIEKGTNLNSENQ</sequence>
<dbReference type="EMBL" id="JAVRHO010000015">
    <property type="protein sequence ID" value="MDT0647315.1"/>
    <property type="molecule type" value="Genomic_DNA"/>
</dbReference>
<dbReference type="PANTHER" id="PTHR12110:SF53">
    <property type="entry name" value="BLR5974 PROTEIN"/>
    <property type="match status" value="1"/>
</dbReference>
<feature type="domain" description="Xylose isomerase-like TIM barrel" evidence="1">
    <location>
        <begin position="76"/>
        <end position="325"/>
    </location>
</feature>
<keyword evidence="3" id="KW-1185">Reference proteome</keyword>
<dbReference type="InterPro" id="IPR013022">
    <property type="entry name" value="Xyl_isomerase-like_TIM-brl"/>
</dbReference>
<dbReference type="Proteomes" id="UP001245285">
    <property type="component" value="Unassembled WGS sequence"/>
</dbReference>
<dbReference type="RefSeq" id="WP_311495427.1">
    <property type="nucleotide sequence ID" value="NZ_JAVRHO010000015.1"/>
</dbReference>
<dbReference type="Gene3D" id="3.20.20.150">
    <property type="entry name" value="Divalent-metal-dependent TIM barrel enzymes"/>
    <property type="match status" value="1"/>
</dbReference>
<protein>
    <submittedName>
        <fullName evidence="2">Sugar phosphate isomerase/epimerase family protein</fullName>
    </submittedName>
</protein>
<dbReference type="InterPro" id="IPR050312">
    <property type="entry name" value="IolE/XylAMocC-like"/>
</dbReference>
<dbReference type="SUPFAM" id="SSF51658">
    <property type="entry name" value="Xylose isomerase-like"/>
    <property type="match status" value="1"/>
</dbReference>
<comment type="caution">
    <text evidence="2">The sequence shown here is derived from an EMBL/GenBank/DDBJ whole genome shotgun (WGS) entry which is preliminary data.</text>
</comment>
<keyword evidence="2" id="KW-0413">Isomerase</keyword>
<evidence type="ECO:0000259" key="1">
    <source>
        <dbReference type="Pfam" id="PF01261"/>
    </source>
</evidence>
<dbReference type="GO" id="GO:0016853">
    <property type="term" value="F:isomerase activity"/>
    <property type="evidence" value="ECO:0007669"/>
    <property type="project" value="UniProtKB-KW"/>
</dbReference>
<dbReference type="InterPro" id="IPR036237">
    <property type="entry name" value="Xyl_isomerase-like_sf"/>
</dbReference>
<organism evidence="2 3">
    <name type="scientific">Autumnicola lenta</name>
    <dbReference type="NCBI Taxonomy" id="3075593"/>
    <lineage>
        <taxon>Bacteria</taxon>
        <taxon>Pseudomonadati</taxon>
        <taxon>Bacteroidota</taxon>
        <taxon>Flavobacteriia</taxon>
        <taxon>Flavobacteriales</taxon>
        <taxon>Flavobacteriaceae</taxon>
        <taxon>Autumnicola</taxon>
    </lineage>
</organism>